<dbReference type="STRING" id="529505.SAMN05421761_101395"/>
<evidence type="ECO:0000313" key="1">
    <source>
        <dbReference type="EMBL" id="SIS55765.1"/>
    </source>
</evidence>
<dbReference type="PANTHER" id="PTHR40037">
    <property type="entry name" value="PHOSPHOESTERASE YJCG-RELATED"/>
    <property type="match status" value="1"/>
</dbReference>
<dbReference type="EMBL" id="FTOP01000001">
    <property type="protein sequence ID" value="SIS55765.1"/>
    <property type="molecule type" value="Genomic_DNA"/>
</dbReference>
<dbReference type="PANTHER" id="PTHR40037:SF1">
    <property type="entry name" value="PHOSPHOESTERASE SAOUHSC_00951-RELATED"/>
    <property type="match status" value="1"/>
</dbReference>
<dbReference type="Pfam" id="PF13563">
    <property type="entry name" value="2_5_RNA_ligase2"/>
    <property type="match status" value="1"/>
</dbReference>
<gene>
    <name evidence="1" type="ORF">SAMN05421761_101395</name>
</gene>
<proteinExistence type="predicted"/>
<dbReference type="InterPro" id="IPR009097">
    <property type="entry name" value="Cyclic_Pdiesterase"/>
</dbReference>
<dbReference type="Proteomes" id="UP000186026">
    <property type="component" value="Unassembled WGS sequence"/>
</dbReference>
<keyword evidence="2" id="KW-1185">Reference proteome</keyword>
<sequence length="202" mass="23578">MIPIPISVLSSLFPIYLCQMAKIISKYFIAWVPSEALFDQVHQLKLKLKDTFGLKYALKSPPHITLKMPFSWNEAKEGILIEKVKEFSNNLKPFSIQIDGFDRFGKRVIFVRVNENKDLIALQSSLTTFCKQELKLVSELSDRNYHPHMTIAFKDIKERQFDLYFSFLSTLSIQAQDQVDSISLLKRIEGRWEVVYQVFFTT</sequence>
<keyword evidence="1" id="KW-0436">Ligase</keyword>
<protein>
    <submittedName>
        <fullName evidence="1">2'-5' RNA ligase</fullName>
    </submittedName>
</protein>
<organism evidence="1 2">
    <name type="scientific">Belliella pelovolcani</name>
    <dbReference type="NCBI Taxonomy" id="529505"/>
    <lineage>
        <taxon>Bacteria</taxon>
        <taxon>Pseudomonadati</taxon>
        <taxon>Bacteroidota</taxon>
        <taxon>Cytophagia</taxon>
        <taxon>Cytophagales</taxon>
        <taxon>Cyclobacteriaceae</taxon>
        <taxon>Belliella</taxon>
    </lineage>
</organism>
<dbReference type="AlphaFoldDB" id="A0A1N7K2D2"/>
<evidence type="ECO:0000313" key="2">
    <source>
        <dbReference type="Proteomes" id="UP000186026"/>
    </source>
</evidence>
<dbReference type="Gene3D" id="3.90.1140.10">
    <property type="entry name" value="Cyclic phosphodiesterase"/>
    <property type="match status" value="1"/>
</dbReference>
<accession>A0A1N7K2D2</accession>
<dbReference type="InterPro" id="IPR050580">
    <property type="entry name" value="2H_phosphoesterase_YjcG-like"/>
</dbReference>
<dbReference type="GO" id="GO:0016874">
    <property type="term" value="F:ligase activity"/>
    <property type="evidence" value="ECO:0007669"/>
    <property type="project" value="UniProtKB-KW"/>
</dbReference>
<name>A0A1N7K2D2_9BACT</name>
<reference evidence="2" key="1">
    <citation type="submission" date="2017-01" db="EMBL/GenBank/DDBJ databases">
        <authorList>
            <person name="Varghese N."/>
            <person name="Submissions S."/>
        </authorList>
    </citation>
    <scope>NUCLEOTIDE SEQUENCE [LARGE SCALE GENOMIC DNA]</scope>
    <source>
        <strain evidence="2">DSM 46698</strain>
    </source>
</reference>
<dbReference type="SUPFAM" id="SSF55144">
    <property type="entry name" value="LigT-like"/>
    <property type="match status" value="1"/>
</dbReference>